<keyword evidence="7" id="KW-1015">Disulfide bond</keyword>
<comment type="subcellular location">
    <subcellularLocation>
        <location evidence="1">Cell membrane</location>
    </subcellularLocation>
</comment>
<dbReference type="InterPro" id="IPR036179">
    <property type="entry name" value="Ig-like_dom_sf"/>
</dbReference>
<proteinExistence type="predicted"/>
<dbReference type="GO" id="GO:0002250">
    <property type="term" value="P:adaptive immune response"/>
    <property type="evidence" value="ECO:0007669"/>
    <property type="project" value="UniProtKB-KW"/>
</dbReference>
<reference evidence="10" key="1">
    <citation type="submission" date="2009-03" db="EMBL/GenBank/DDBJ databases">
        <authorList>
            <person name="Warren W."/>
            <person name="Ye L."/>
            <person name="Minx P."/>
            <person name="Worley K."/>
            <person name="Gibbs R."/>
            <person name="Wilson R.K."/>
        </authorList>
    </citation>
    <scope>NUCLEOTIDE SEQUENCE [LARGE SCALE GENOMIC DNA]</scope>
</reference>
<evidence type="ECO:0000313" key="10">
    <source>
        <dbReference type="Ensembl" id="ENSCJAP00000060273.1"/>
    </source>
</evidence>
<evidence type="ECO:0000256" key="1">
    <source>
        <dbReference type="ARBA" id="ARBA00004236"/>
    </source>
</evidence>
<organism evidence="10 11">
    <name type="scientific">Callithrix jacchus</name>
    <name type="common">White-tufted-ear marmoset</name>
    <name type="synonym">Simia Jacchus</name>
    <dbReference type="NCBI Taxonomy" id="9483"/>
    <lineage>
        <taxon>Eukaryota</taxon>
        <taxon>Metazoa</taxon>
        <taxon>Chordata</taxon>
        <taxon>Craniata</taxon>
        <taxon>Vertebrata</taxon>
        <taxon>Euteleostomi</taxon>
        <taxon>Mammalia</taxon>
        <taxon>Eutheria</taxon>
        <taxon>Euarchontoglires</taxon>
        <taxon>Primates</taxon>
        <taxon>Haplorrhini</taxon>
        <taxon>Platyrrhini</taxon>
        <taxon>Cebidae</taxon>
        <taxon>Callitrichinae</taxon>
        <taxon>Callithrix</taxon>
        <taxon>Callithrix</taxon>
    </lineage>
</organism>
<dbReference type="InterPro" id="IPR052051">
    <property type="entry name" value="TCR_complex_component"/>
</dbReference>
<keyword evidence="11" id="KW-1185">Reference proteome</keyword>
<sequence length="112" mass="12224">DAKTTQPTSMDCAEGRAANLPCNHSTISGNEYIHWYRQIHSQGPQYIIHGLKNNETNEMASLVIAEDRKSSTLILPHATMRDAAVDTAVYFCVVSDTVPGSAGRAEHKLPEA</sequence>
<dbReference type="InterPro" id="IPR013106">
    <property type="entry name" value="Ig_V-set"/>
</dbReference>
<dbReference type="AlphaFoldDB" id="A0A2R8MIP7"/>
<evidence type="ECO:0000256" key="8">
    <source>
        <dbReference type="ARBA" id="ARBA00023180"/>
    </source>
</evidence>
<keyword evidence="4" id="KW-0391">Immunity</keyword>
<dbReference type="GO" id="GO:0005886">
    <property type="term" value="C:plasma membrane"/>
    <property type="evidence" value="ECO:0007669"/>
    <property type="project" value="UniProtKB-SubCell"/>
</dbReference>
<dbReference type="Pfam" id="PF07686">
    <property type="entry name" value="V-set"/>
    <property type="match status" value="1"/>
</dbReference>
<dbReference type="PANTHER" id="PTHR19433:SF132">
    <property type="entry name" value="T CELL RECEPTOR ALPHA VARIABLE 26-1"/>
    <property type="match status" value="1"/>
</dbReference>
<dbReference type="InParanoid" id="A0A2R8MIP7"/>
<evidence type="ECO:0000256" key="6">
    <source>
        <dbReference type="ARBA" id="ARBA00023136"/>
    </source>
</evidence>
<dbReference type="InterPro" id="IPR007110">
    <property type="entry name" value="Ig-like_dom"/>
</dbReference>
<dbReference type="InterPro" id="IPR013783">
    <property type="entry name" value="Ig-like_fold"/>
</dbReference>
<dbReference type="Ensembl" id="ENSCJAT00000078520.2">
    <property type="protein sequence ID" value="ENSCJAP00000060273.1"/>
    <property type="gene ID" value="ENSCJAG00000045326.2"/>
</dbReference>
<evidence type="ECO:0000259" key="9">
    <source>
        <dbReference type="PROSITE" id="PS50835"/>
    </source>
</evidence>
<name>A0A2R8MIP7_CALJA</name>
<dbReference type="PROSITE" id="PS50835">
    <property type="entry name" value="IG_LIKE"/>
    <property type="match status" value="1"/>
</dbReference>
<dbReference type="GeneTree" id="ENSGT00940000162998"/>
<keyword evidence="6" id="KW-0472">Membrane</keyword>
<evidence type="ECO:0000256" key="4">
    <source>
        <dbReference type="ARBA" id="ARBA00022859"/>
    </source>
</evidence>
<evidence type="ECO:0000256" key="7">
    <source>
        <dbReference type="ARBA" id="ARBA00023157"/>
    </source>
</evidence>
<accession>A0A2R8MIP7</accession>
<reference evidence="10" key="2">
    <citation type="submission" date="2025-08" db="UniProtKB">
        <authorList>
            <consortium name="Ensembl"/>
        </authorList>
    </citation>
    <scope>IDENTIFICATION</scope>
</reference>
<evidence type="ECO:0000256" key="2">
    <source>
        <dbReference type="ARBA" id="ARBA00022475"/>
    </source>
</evidence>
<feature type="domain" description="Ig-like" evidence="9">
    <location>
        <begin position="1"/>
        <end position="110"/>
    </location>
</feature>
<gene>
    <name evidence="10" type="primary">TRAV26-1</name>
</gene>
<keyword evidence="3" id="KW-0732">Signal</keyword>
<evidence type="ECO:0000313" key="11">
    <source>
        <dbReference type="Proteomes" id="UP000008225"/>
    </source>
</evidence>
<evidence type="ECO:0000256" key="3">
    <source>
        <dbReference type="ARBA" id="ARBA00022729"/>
    </source>
</evidence>
<dbReference type="SUPFAM" id="SSF48726">
    <property type="entry name" value="Immunoglobulin"/>
    <property type="match status" value="1"/>
</dbReference>
<dbReference type="Bgee" id="ENSCJAG00000045326">
    <property type="expression patterns" value="Expressed in kidney"/>
</dbReference>
<keyword evidence="2" id="KW-1003">Cell membrane</keyword>
<keyword evidence="8" id="KW-0325">Glycoprotein</keyword>
<reference evidence="10" key="3">
    <citation type="submission" date="2025-09" db="UniProtKB">
        <authorList>
            <consortium name="Ensembl"/>
        </authorList>
    </citation>
    <scope>IDENTIFICATION</scope>
</reference>
<dbReference type="OMA" id="PNVMEST"/>
<dbReference type="Proteomes" id="UP000008225">
    <property type="component" value="Chromosome 10"/>
</dbReference>
<dbReference type="Gene3D" id="2.60.40.10">
    <property type="entry name" value="Immunoglobulins"/>
    <property type="match status" value="1"/>
</dbReference>
<keyword evidence="5" id="KW-1064">Adaptive immunity</keyword>
<dbReference type="PANTHER" id="PTHR19433">
    <property type="entry name" value="T-CELL RECEPTOR ALPHA CHAIN V REGION-RELATED"/>
    <property type="match status" value="1"/>
</dbReference>
<dbReference type="FunCoup" id="A0A2R8MIP7">
    <property type="interactions" value="168"/>
</dbReference>
<protein>
    <submittedName>
        <fullName evidence="10">T cell receptor alpha variable 26-1</fullName>
    </submittedName>
</protein>
<evidence type="ECO:0000256" key="5">
    <source>
        <dbReference type="ARBA" id="ARBA00023130"/>
    </source>
</evidence>
<dbReference type="GO" id="GO:0009617">
    <property type="term" value="P:response to bacterium"/>
    <property type="evidence" value="ECO:0007669"/>
    <property type="project" value="TreeGrafter"/>
</dbReference>